<proteinExistence type="predicted"/>
<keyword evidence="3" id="KW-1185">Reference proteome</keyword>
<sequence>MLSATQARKHCPVFWKQHELNNRLIKDVHWDAISGRLECQSQIATLGPARPIVDPRIRTIYDVKHLDFDRSRSVKPQGVYKLRYRSEAIKSEPTIELENDGEDVAEDVTGSIVKRERDEDLVESSMPATKRARQRRNKR</sequence>
<name>A0A4Y8D575_9HELO</name>
<gene>
    <name evidence="2" type="ORF">BOTCAL_0113g00160</name>
</gene>
<feature type="region of interest" description="Disordered" evidence="1">
    <location>
        <begin position="92"/>
        <end position="139"/>
    </location>
</feature>
<dbReference type="AlphaFoldDB" id="A0A4Y8D575"/>
<evidence type="ECO:0000313" key="2">
    <source>
        <dbReference type="EMBL" id="TEY69554.1"/>
    </source>
</evidence>
<feature type="compositionally biased region" description="Basic residues" evidence="1">
    <location>
        <begin position="130"/>
        <end position="139"/>
    </location>
</feature>
<accession>A0A4Y8D575</accession>
<dbReference type="OrthoDB" id="3364132at2759"/>
<feature type="compositionally biased region" description="Acidic residues" evidence="1">
    <location>
        <begin position="95"/>
        <end position="106"/>
    </location>
</feature>
<evidence type="ECO:0000256" key="1">
    <source>
        <dbReference type="SAM" id="MobiDB-lite"/>
    </source>
</evidence>
<dbReference type="Proteomes" id="UP000297299">
    <property type="component" value="Unassembled WGS sequence"/>
</dbReference>
<evidence type="ECO:0000313" key="3">
    <source>
        <dbReference type="Proteomes" id="UP000297299"/>
    </source>
</evidence>
<comment type="caution">
    <text evidence="2">The sequence shown here is derived from an EMBL/GenBank/DDBJ whole genome shotgun (WGS) entry which is preliminary data.</text>
</comment>
<reference evidence="2 3" key="1">
    <citation type="submission" date="2017-11" db="EMBL/GenBank/DDBJ databases">
        <title>Comparative genomics of Botrytis spp.</title>
        <authorList>
            <person name="Valero-Jimenez C.A."/>
            <person name="Tapia P."/>
            <person name="Veloso J."/>
            <person name="Silva-Moreno E."/>
            <person name="Staats M."/>
            <person name="Valdes J.H."/>
            <person name="Van Kan J.A.L."/>
        </authorList>
    </citation>
    <scope>NUCLEOTIDE SEQUENCE [LARGE SCALE GENOMIC DNA]</scope>
    <source>
        <strain evidence="2 3">MUCL2830</strain>
    </source>
</reference>
<organism evidence="2 3">
    <name type="scientific">Botryotinia calthae</name>
    <dbReference type="NCBI Taxonomy" id="38488"/>
    <lineage>
        <taxon>Eukaryota</taxon>
        <taxon>Fungi</taxon>
        <taxon>Dikarya</taxon>
        <taxon>Ascomycota</taxon>
        <taxon>Pezizomycotina</taxon>
        <taxon>Leotiomycetes</taxon>
        <taxon>Helotiales</taxon>
        <taxon>Sclerotiniaceae</taxon>
        <taxon>Botryotinia</taxon>
    </lineage>
</organism>
<dbReference type="EMBL" id="PHWZ01000113">
    <property type="protein sequence ID" value="TEY69554.1"/>
    <property type="molecule type" value="Genomic_DNA"/>
</dbReference>
<protein>
    <submittedName>
        <fullName evidence="2">Uncharacterized protein</fullName>
    </submittedName>
</protein>